<comment type="caution">
    <text evidence="1">The sequence shown here is derived from an EMBL/GenBank/DDBJ whole genome shotgun (WGS) entry which is preliminary data.</text>
</comment>
<evidence type="ECO:0000313" key="1">
    <source>
        <dbReference type="EMBL" id="RED44259.1"/>
    </source>
</evidence>
<dbReference type="Proteomes" id="UP000256845">
    <property type="component" value="Unassembled WGS sequence"/>
</dbReference>
<accession>A0A3D9H464</accession>
<protein>
    <submittedName>
        <fullName evidence="1">Uncharacterized protein</fullName>
    </submittedName>
</protein>
<dbReference type="EMBL" id="QRDW01000015">
    <property type="protein sequence ID" value="RED44259.1"/>
    <property type="molecule type" value="Genomic_DNA"/>
</dbReference>
<proteinExistence type="predicted"/>
<organism evidence="1 2">
    <name type="scientific">Aestuariispira insulae</name>
    <dbReference type="NCBI Taxonomy" id="1461337"/>
    <lineage>
        <taxon>Bacteria</taxon>
        <taxon>Pseudomonadati</taxon>
        <taxon>Pseudomonadota</taxon>
        <taxon>Alphaproteobacteria</taxon>
        <taxon>Rhodospirillales</taxon>
        <taxon>Kiloniellaceae</taxon>
        <taxon>Aestuariispira</taxon>
    </lineage>
</organism>
<gene>
    <name evidence="1" type="ORF">DFP90_11512</name>
</gene>
<keyword evidence="2" id="KW-1185">Reference proteome</keyword>
<name>A0A3D9H464_9PROT</name>
<sequence>MLRILFAGLKAWAEKGHAFQTRLKIFSRFVDYAIRADRIPVLKKMEPRIPDGRMAIAAFYGPEDFYDRQGDMALLSRKMAIL</sequence>
<dbReference type="RefSeq" id="WP_147301079.1">
    <property type="nucleotide sequence ID" value="NZ_QRDW01000015.1"/>
</dbReference>
<reference evidence="1 2" key="1">
    <citation type="submission" date="2018-07" db="EMBL/GenBank/DDBJ databases">
        <title>Genomic Encyclopedia of Type Strains, Phase III (KMG-III): the genomes of soil and plant-associated and newly described type strains.</title>
        <authorList>
            <person name="Whitman W."/>
        </authorList>
    </citation>
    <scope>NUCLEOTIDE SEQUENCE [LARGE SCALE GENOMIC DNA]</scope>
    <source>
        <strain evidence="1 2">CECT 8488</strain>
    </source>
</reference>
<evidence type="ECO:0000313" key="2">
    <source>
        <dbReference type="Proteomes" id="UP000256845"/>
    </source>
</evidence>
<dbReference type="AlphaFoldDB" id="A0A3D9H464"/>